<evidence type="ECO:0000259" key="4">
    <source>
        <dbReference type="Pfam" id="PF08450"/>
    </source>
</evidence>
<keyword evidence="3" id="KW-0862">Zinc</keyword>
<keyword evidence="3" id="KW-0479">Metal-binding</keyword>
<feature type="binding site" evidence="3">
    <location>
        <position position="96"/>
    </location>
    <ligand>
        <name>substrate</name>
    </ligand>
</feature>
<sequence>MKAEIARRGPARLGEGPTWDPAAGHLLWVDILACEVHAYSPSSGTDRVLLRTDQHVGAAKPRATGGHVVNLRDGIGAYETSGDFTWLADLRTAGRRGNDAAVDPHGALWAGTMRYDETPGGGALYRLGPDHRLDTMLAEVTVSNGIAWSPDGHRMYYADTPTRRIDVFPLDDSGLPTARRTLTTVSGLPDGLTVDTAGCIWTALWEGGAVHRYTPDGGLDLVIDLPVPLTTACAFGGPNLHDLYITTADGPLFVVPDAGQGLPPTPFSG</sequence>
<keyword evidence="6" id="KW-1185">Reference proteome</keyword>
<dbReference type="AlphaFoldDB" id="A0A495QTC1"/>
<dbReference type="InterPro" id="IPR013658">
    <property type="entry name" value="SGL"/>
</dbReference>
<dbReference type="RefSeq" id="WP_121434002.1">
    <property type="nucleotide sequence ID" value="NZ_RBWU01000002.1"/>
</dbReference>
<dbReference type="Proteomes" id="UP000274601">
    <property type="component" value="Unassembled WGS sequence"/>
</dbReference>
<dbReference type="InterPro" id="IPR005511">
    <property type="entry name" value="SMP-30"/>
</dbReference>
<reference evidence="5 6" key="1">
    <citation type="submission" date="2018-10" db="EMBL/GenBank/DDBJ databases">
        <title>Genomic Encyclopedia of Archaeal and Bacterial Type Strains, Phase II (KMG-II): from individual species to whole genera.</title>
        <authorList>
            <person name="Goeker M."/>
        </authorList>
    </citation>
    <scope>NUCLEOTIDE SEQUENCE [LARGE SCALE GENOMIC DNA]</scope>
    <source>
        <strain evidence="5 6">DSM 43383</strain>
    </source>
</reference>
<evidence type="ECO:0000313" key="5">
    <source>
        <dbReference type="EMBL" id="RKS76703.1"/>
    </source>
</evidence>
<feature type="binding site" evidence="3">
    <location>
        <position position="116"/>
    </location>
    <ligand>
        <name>substrate</name>
    </ligand>
</feature>
<feature type="binding site" evidence="3">
    <location>
        <position position="144"/>
    </location>
    <ligand>
        <name>a divalent metal cation</name>
        <dbReference type="ChEBI" id="CHEBI:60240"/>
    </ligand>
</feature>
<feature type="binding site" evidence="3">
    <location>
        <position position="190"/>
    </location>
    <ligand>
        <name>a divalent metal cation</name>
        <dbReference type="ChEBI" id="CHEBI:60240"/>
    </ligand>
</feature>
<feature type="active site" description="Proton donor/acceptor" evidence="2">
    <location>
        <position position="190"/>
    </location>
</feature>
<dbReference type="GO" id="GO:0004341">
    <property type="term" value="F:gluconolactonase activity"/>
    <property type="evidence" value="ECO:0007669"/>
    <property type="project" value="TreeGrafter"/>
</dbReference>
<dbReference type="PANTHER" id="PTHR10907">
    <property type="entry name" value="REGUCALCIN"/>
    <property type="match status" value="1"/>
</dbReference>
<evidence type="ECO:0000256" key="2">
    <source>
        <dbReference type="PIRSR" id="PIRSR605511-1"/>
    </source>
</evidence>
<name>A0A495QTC1_9ACTN</name>
<gene>
    <name evidence="5" type="ORF">BZB76_2061</name>
</gene>
<dbReference type="EMBL" id="RBWU01000002">
    <property type="protein sequence ID" value="RKS76703.1"/>
    <property type="molecule type" value="Genomic_DNA"/>
</dbReference>
<accession>A0A495QTC1</accession>
<comment type="similarity">
    <text evidence="1">Belongs to the SMP-30/CGR1 family.</text>
</comment>
<dbReference type="Gene3D" id="2.120.10.30">
    <property type="entry name" value="TolB, C-terminal domain"/>
    <property type="match status" value="1"/>
</dbReference>
<dbReference type="GO" id="GO:0005509">
    <property type="term" value="F:calcium ion binding"/>
    <property type="evidence" value="ECO:0007669"/>
    <property type="project" value="TreeGrafter"/>
</dbReference>
<feature type="binding site" evidence="3">
    <location>
        <position position="15"/>
    </location>
    <ligand>
        <name>a divalent metal cation</name>
        <dbReference type="ChEBI" id="CHEBI:60240"/>
    </ligand>
</feature>
<feature type="binding site" evidence="3">
    <location>
        <position position="98"/>
    </location>
    <ligand>
        <name>substrate</name>
    </ligand>
</feature>
<evidence type="ECO:0000256" key="3">
    <source>
        <dbReference type="PIRSR" id="PIRSR605511-2"/>
    </source>
</evidence>
<comment type="cofactor">
    <cofactor evidence="3">
        <name>Zn(2+)</name>
        <dbReference type="ChEBI" id="CHEBI:29105"/>
    </cofactor>
    <text evidence="3">Binds 1 divalent metal cation per subunit.</text>
</comment>
<evidence type="ECO:0000256" key="1">
    <source>
        <dbReference type="ARBA" id="ARBA00008853"/>
    </source>
</evidence>
<proteinExistence type="inferred from homology"/>
<dbReference type="InterPro" id="IPR011042">
    <property type="entry name" value="6-blade_b-propeller_TolB-like"/>
</dbReference>
<dbReference type="SUPFAM" id="SSF63829">
    <property type="entry name" value="Calcium-dependent phosphotriesterase"/>
    <property type="match status" value="1"/>
</dbReference>
<dbReference type="OrthoDB" id="2633250at2"/>
<protein>
    <submittedName>
        <fullName evidence="5">Sugar lactone lactonase YvrE</fullName>
    </submittedName>
</protein>
<organism evidence="5 6">
    <name type="scientific">Actinomadura pelletieri DSM 43383</name>
    <dbReference type="NCBI Taxonomy" id="1120940"/>
    <lineage>
        <taxon>Bacteria</taxon>
        <taxon>Bacillati</taxon>
        <taxon>Actinomycetota</taxon>
        <taxon>Actinomycetes</taxon>
        <taxon>Streptosporangiales</taxon>
        <taxon>Thermomonosporaceae</taxon>
        <taxon>Actinomadura</taxon>
    </lineage>
</organism>
<dbReference type="GO" id="GO:0019853">
    <property type="term" value="P:L-ascorbic acid biosynthetic process"/>
    <property type="evidence" value="ECO:0007669"/>
    <property type="project" value="TreeGrafter"/>
</dbReference>
<dbReference type="Pfam" id="PF08450">
    <property type="entry name" value="SGL"/>
    <property type="match status" value="1"/>
</dbReference>
<dbReference type="PANTHER" id="PTHR10907:SF47">
    <property type="entry name" value="REGUCALCIN"/>
    <property type="match status" value="1"/>
</dbReference>
<feature type="domain" description="SMP-30/Gluconolactonase/LRE-like region" evidence="4">
    <location>
        <begin position="13"/>
        <end position="248"/>
    </location>
</feature>
<evidence type="ECO:0000313" key="6">
    <source>
        <dbReference type="Proteomes" id="UP000274601"/>
    </source>
</evidence>
<dbReference type="PRINTS" id="PR01790">
    <property type="entry name" value="SMP30FAMILY"/>
</dbReference>
<comment type="caution">
    <text evidence="5">The sequence shown here is derived from an EMBL/GenBank/DDBJ whole genome shotgun (WGS) entry which is preliminary data.</text>
</comment>